<comment type="caution">
    <text evidence="3">The sequence shown here is derived from an EMBL/GenBank/DDBJ whole genome shotgun (WGS) entry which is preliminary data.</text>
</comment>
<keyword evidence="1" id="KW-0059">Arsenical resistance</keyword>
<feature type="domain" description="Phosphotyrosine protein phosphatase I" evidence="2">
    <location>
        <begin position="10"/>
        <end position="148"/>
    </location>
</feature>
<proteinExistence type="predicted"/>
<sequence length="177" mass="19349">MKTGDANDPLNVLFLCTGNSARSIMAECIMNREGLGKFKAYSAGSMPPARSTPMALNLLQKLNYDVSGLRSKSWEEFSGPDAPKLDFVFTVCDNAAKEVCPIWPGQPMSAHWGLPDPAAVEGTDAERALAFDDTYRMLFQRITIFVNLPFASLNKLSLQKQLDEIGKQGTTATKEPA</sequence>
<dbReference type="Gene3D" id="3.40.50.2300">
    <property type="match status" value="1"/>
</dbReference>
<dbReference type="CDD" id="cd16345">
    <property type="entry name" value="LMWP_ArsC"/>
    <property type="match status" value="1"/>
</dbReference>
<dbReference type="Proteomes" id="UP000094172">
    <property type="component" value="Unassembled WGS sequence"/>
</dbReference>
<evidence type="ECO:0000256" key="1">
    <source>
        <dbReference type="ARBA" id="ARBA00022849"/>
    </source>
</evidence>
<dbReference type="InterPro" id="IPR036196">
    <property type="entry name" value="Ptyr_pPase_sf"/>
</dbReference>
<dbReference type="SMART" id="SM00226">
    <property type="entry name" value="LMWPc"/>
    <property type="match status" value="1"/>
</dbReference>
<dbReference type="SUPFAM" id="SSF52788">
    <property type="entry name" value="Phosphotyrosine protein phosphatases I"/>
    <property type="match status" value="1"/>
</dbReference>
<evidence type="ECO:0000259" key="2">
    <source>
        <dbReference type="SMART" id="SM00226"/>
    </source>
</evidence>
<dbReference type="AlphaFoldDB" id="A0A1E3VS41"/>
<dbReference type="PANTHER" id="PTHR43428:SF1">
    <property type="entry name" value="ARSENATE REDUCTASE"/>
    <property type="match status" value="1"/>
</dbReference>
<accession>A0A1E3VS41</accession>
<dbReference type="GO" id="GO:0046685">
    <property type="term" value="P:response to arsenic-containing substance"/>
    <property type="evidence" value="ECO:0007669"/>
    <property type="project" value="UniProtKB-KW"/>
</dbReference>
<protein>
    <submittedName>
        <fullName evidence="3">ArsR family transcriptional regulator</fullName>
    </submittedName>
</protein>
<dbReference type="RefSeq" id="WP_069443671.1">
    <property type="nucleotide sequence ID" value="NZ_LPWE01000005.1"/>
</dbReference>
<dbReference type="InterPro" id="IPR023485">
    <property type="entry name" value="Ptyr_pPase"/>
</dbReference>
<dbReference type="STRING" id="1774970.AUC70_15785"/>
<organism evidence="3 4">
    <name type="scientific">Methyloceanibacter stevinii</name>
    <dbReference type="NCBI Taxonomy" id="1774970"/>
    <lineage>
        <taxon>Bacteria</taxon>
        <taxon>Pseudomonadati</taxon>
        <taxon>Pseudomonadota</taxon>
        <taxon>Alphaproteobacteria</taxon>
        <taxon>Hyphomicrobiales</taxon>
        <taxon>Hyphomicrobiaceae</taxon>
        <taxon>Methyloceanibacter</taxon>
    </lineage>
</organism>
<dbReference type="PANTHER" id="PTHR43428">
    <property type="entry name" value="ARSENATE REDUCTASE"/>
    <property type="match status" value="1"/>
</dbReference>
<dbReference type="EMBL" id="LPWE01000005">
    <property type="protein sequence ID" value="ODR96339.1"/>
    <property type="molecule type" value="Genomic_DNA"/>
</dbReference>
<name>A0A1E3VS41_9HYPH</name>
<gene>
    <name evidence="3" type="ORF">AUC70_15785</name>
</gene>
<evidence type="ECO:0000313" key="4">
    <source>
        <dbReference type="Proteomes" id="UP000094172"/>
    </source>
</evidence>
<keyword evidence="4" id="KW-1185">Reference proteome</keyword>
<reference evidence="3 4" key="1">
    <citation type="journal article" date="2016" name="Environ. Microbiol.">
        <title>New Methyloceanibacter diversity from North Sea sediments includes methanotroph containing solely the soluble methane monooxygenase.</title>
        <authorList>
            <person name="Vekeman B."/>
            <person name="Kerckhof F.M."/>
            <person name="Cremers G."/>
            <person name="de Vos P."/>
            <person name="Vandamme P."/>
            <person name="Boon N."/>
            <person name="Op den Camp H.J."/>
            <person name="Heylen K."/>
        </authorList>
    </citation>
    <scope>NUCLEOTIDE SEQUENCE [LARGE SCALE GENOMIC DNA]</scope>
    <source>
        <strain evidence="3 4">R-67176</strain>
    </source>
</reference>
<dbReference type="Pfam" id="PF01451">
    <property type="entry name" value="LMWPc"/>
    <property type="match status" value="1"/>
</dbReference>
<evidence type="ECO:0000313" key="3">
    <source>
        <dbReference type="EMBL" id="ODR96339.1"/>
    </source>
</evidence>